<dbReference type="GO" id="GO:0019843">
    <property type="term" value="F:rRNA binding"/>
    <property type="evidence" value="ECO:0007669"/>
    <property type="project" value="UniProtKB-UniRule"/>
</dbReference>
<feature type="compositionally biased region" description="Low complexity" evidence="10">
    <location>
        <begin position="1"/>
        <end position="12"/>
    </location>
</feature>
<evidence type="ECO:0000256" key="2">
    <source>
        <dbReference type="ARBA" id="ARBA00010254"/>
    </source>
</evidence>
<evidence type="ECO:0000256" key="5">
    <source>
        <dbReference type="ARBA" id="ARBA00022884"/>
    </source>
</evidence>
<dbReference type="Proteomes" id="UP000605670">
    <property type="component" value="Unassembled WGS sequence"/>
</dbReference>
<organism evidence="11 12">
    <name type="scientific">Ornithinimicrobium tianjinense</name>
    <dbReference type="NCBI Taxonomy" id="1195761"/>
    <lineage>
        <taxon>Bacteria</taxon>
        <taxon>Bacillati</taxon>
        <taxon>Actinomycetota</taxon>
        <taxon>Actinomycetes</taxon>
        <taxon>Micrococcales</taxon>
        <taxon>Ornithinimicrobiaceae</taxon>
        <taxon>Ornithinimicrobium</taxon>
    </lineage>
</organism>
<reference evidence="11" key="2">
    <citation type="submission" date="2020-09" db="EMBL/GenBank/DDBJ databases">
        <authorList>
            <person name="Sun Q."/>
            <person name="Zhou Y."/>
        </authorList>
    </citation>
    <scope>NUCLEOTIDE SEQUENCE</scope>
    <source>
        <strain evidence="11">CGMCC 1.12160</strain>
    </source>
</reference>
<dbReference type="PANTHER" id="PTHR10744:SF1">
    <property type="entry name" value="SMALL RIBOSOMAL SUBUNIT PROTEIN US17M"/>
    <property type="match status" value="1"/>
</dbReference>
<dbReference type="GO" id="GO:0006412">
    <property type="term" value="P:translation"/>
    <property type="evidence" value="ECO:0007669"/>
    <property type="project" value="UniProtKB-UniRule"/>
</dbReference>
<dbReference type="NCBIfam" id="TIGR03635">
    <property type="entry name" value="uS17_bact"/>
    <property type="match status" value="1"/>
</dbReference>
<comment type="function">
    <text evidence="1 8">One of the primary rRNA binding proteins, it binds specifically to the 5'-end of 16S ribosomal RNA.</text>
</comment>
<evidence type="ECO:0000256" key="6">
    <source>
        <dbReference type="ARBA" id="ARBA00022980"/>
    </source>
</evidence>
<comment type="subunit">
    <text evidence="3 8">Part of the 30S ribosomal subunit.</text>
</comment>
<dbReference type="InterPro" id="IPR012340">
    <property type="entry name" value="NA-bd_OB-fold"/>
</dbReference>
<keyword evidence="5 8" id="KW-0694">RNA-binding</keyword>
<feature type="compositionally biased region" description="Basic and acidic residues" evidence="10">
    <location>
        <begin position="17"/>
        <end position="32"/>
    </location>
</feature>
<dbReference type="SUPFAM" id="SSF50249">
    <property type="entry name" value="Nucleic acid-binding proteins"/>
    <property type="match status" value="1"/>
</dbReference>
<dbReference type="PANTHER" id="PTHR10744">
    <property type="entry name" value="40S RIBOSOMAL PROTEIN S11 FAMILY MEMBER"/>
    <property type="match status" value="1"/>
</dbReference>
<comment type="caution">
    <text evidence="11">The sequence shown here is derived from an EMBL/GenBank/DDBJ whole genome shotgun (WGS) entry which is preliminary data.</text>
</comment>
<keyword evidence="12" id="KW-1185">Reference proteome</keyword>
<evidence type="ECO:0000313" key="11">
    <source>
        <dbReference type="EMBL" id="GGF54833.1"/>
    </source>
</evidence>
<evidence type="ECO:0000313" key="12">
    <source>
        <dbReference type="Proteomes" id="UP000605670"/>
    </source>
</evidence>
<sequence length="111" mass="12375">MSENTTNTEAATVEGAHTPDEHALGHGGDRNYRKARQGYVVSDKMDKTVTVLVEDRVKHALYGKVLRKSHKVKAHDEGNVAGIGDRVLIMETRPLSATKRWRVVEILEKAK</sequence>
<dbReference type="GO" id="GO:0022627">
    <property type="term" value="C:cytosolic small ribosomal subunit"/>
    <property type="evidence" value="ECO:0007669"/>
    <property type="project" value="UniProtKB-UniRule"/>
</dbReference>
<evidence type="ECO:0000256" key="3">
    <source>
        <dbReference type="ARBA" id="ARBA00011458"/>
    </source>
</evidence>
<dbReference type="PROSITE" id="PS00056">
    <property type="entry name" value="RIBOSOMAL_S17"/>
    <property type="match status" value="1"/>
</dbReference>
<evidence type="ECO:0000256" key="10">
    <source>
        <dbReference type="SAM" id="MobiDB-lite"/>
    </source>
</evidence>
<dbReference type="NCBIfam" id="NF004123">
    <property type="entry name" value="PRK05610.1"/>
    <property type="match status" value="1"/>
</dbReference>
<reference evidence="11" key="1">
    <citation type="journal article" date="2014" name="Int. J. Syst. Evol. Microbiol.">
        <title>Complete genome sequence of Corynebacterium casei LMG S-19264T (=DSM 44701T), isolated from a smear-ripened cheese.</title>
        <authorList>
            <consortium name="US DOE Joint Genome Institute (JGI-PGF)"/>
            <person name="Walter F."/>
            <person name="Albersmeier A."/>
            <person name="Kalinowski J."/>
            <person name="Ruckert C."/>
        </authorList>
    </citation>
    <scope>NUCLEOTIDE SEQUENCE</scope>
    <source>
        <strain evidence="11">CGMCC 1.12160</strain>
    </source>
</reference>
<evidence type="ECO:0000256" key="8">
    <source>
        <dbReference type="HAMAP-Rule" id="MF_01345"/>
    </source>
</evidence>
<evidence type="ECO:0000256" key="7">
    <source>
        <dbReference type="ARBA" id="ARBA00023274"/>
    </source>
</evidence>
<name>A0A917BQ41_9MICO</name>
<evidence type="ECO:0000256" key="1">
    <source>
        <dbReference type="ARBA" id="ARBA00002932"/>
    </source>
</evidence>
<dbReference type="PRINTS" id="PR00973">
    <property type="entry name" value="RIBOSOMALS17"/>
</dbReference>
<dbReference type="FunFam" id="2.40.50.140:FF:000026">
    <property type="entry name" value="30S ribosomal protein S17"/>
    <property type="match status" value="1"/>
</dbReference>
<dbReference type="CDD" id="cd00364">
    <property type="entry name" value="Ribosomal_uS17"/>
    <property type="match status" value="1"/>
</dbReference>
<dbReference type="Gene3D" id="2.40.50.140">
    <property type="entry name" value="Nucleic acid-binding proteins"/>
    <property type="match status" value="1"/>
</dbReference>
<dbReference type="InterPro" id="IPR019979">
    <property type="entry name" value="Ribosomal_uS17_CS"/>
</dbReference>
<accession>A0A917BQ41</accession>
<dbReference type="AlphaFoldDB" id="A0A917BQ41"/>
<dbReference type="Pfam" id="PF00366">
    <property type="entry name" value="Ribosomal_S17"/>
    <property type="match status" value="1"/>
</dbReference>
<gene>
    <name evidence="8" type="primary">rpsQ</name>
    <name evidence="11" type="ORF">GCM10011366_23360</name>
</gene>
<dbReference type="InterPro" id="IPR019984">
    <property type="entry name" value="Ribosomal_uS17_bact/chlr"/>
</dbReference>
<dbReference type="GO" id="GO:0003735">
    <property type="term" value="F:structural constituent of ribosome"/>
    <property type="evidence" value="ECO:0007669"/>
    <property type="project" value="UniProtKB-UniRule"/>
</dbReference>
<dbReference type="InterPro" id="IPR000266">
    <property type="entry name" value="Ribosomal_uS17"/>
</dbReference>
<comment type="similarity">
    <text evidence="2 8 9">Belongs to the universal ribosomal protein uS17 family.</text>
</comment>
<protein>
    <recommendedName>
        <fullName evidence="8">Small ribosomal subunit protein uS17</fullName>
    </recommendedName>
</protein>
<feature type="region of interest" description="Disordered" evidence="10">
    <location>
        <begin position="1"/>
        <end position="32"/>
    </location>
</feature>
<evidence type="ECO:0000256" key="4">
    <source>
        <dbReference type="ARBA" id="ARBA00022730"/>
    </source>
</evidence>
<keyword evidence="6 8" id="KW-0689">Ribosomal protein</keyword>
<proteinExistence type="inferred from homology"/>
<keyword evidence="4 8" id="KW-0699">rRNA-binding</keyword>
<keyword evidence="7 8" id="KW-0687">Ribonucleoprotein</keyword>
<dbReference type="EMBL" id="BMEM01000004">
    <property type="protein sequence ID" value="GGF54833.1"/>
    <property type="molecule type" value="Genomic_DNA"/>
</dbReference>
<evidence type="ECO:0000256" key="9">
    <source>
        <dbReference type="RuleBase" id="RU003872"/>
    </source>
</evidence>
<dbReference type="RefSeq" id="WP_308642578.1">
    <property type="nucleotide sequence ID" value="NZ_BAABKH010000014.1"/>
</dbReference>
<dbReference type="HAMAP" id="MF_01345_B">
    <property type="entry name" value="Ribosomal_uS17_B"/>
    <property type="match status" value="1"/>
</dbReference>